<dbReference type="RefSeq" id="WP_075540331.1">
    <property type="nucleotide sequence ID" value="NZ_CP053844.1"/>
</dbReference>
<reference evidence="1 2" key="1">
    <citation type="submission" date="2016-02" db="EMBL/GenBank/DDBJ databases">
        <authorList>
            <consortium name="Pathogen Informatics"/>
        </authorList>
    </citation>
    <scope>NUCLEOTIDE SEQUENCE [LARGE SCALE GENOMIC DNA]</scope>
    <source>
        <strain evidence="1 2">RC20</strain>
    </source>
</reference>
<name>A0A128EI35_9BACT</name>
<evidence type="ECO:0000313" key="2">
    <source>
        <dbReference type="Proteomes" id="UP000069632"/>
    </source>
</evidence>
<accession>A0A128EI35</accession>
<organism evidence="1 2">
    <name type="scientific">Campylobacter geochelonis</name>
    <dbReference type="NCBI Taxonomy" id="1780362"/>
    <lineage>
        <taxon>Bacteria</taxon>
        <taxon>Pseudomonadati</taxon>
        <taxon>Campylobacterota</taxon>
        <taxon>Epsilonproteobacteria</taxon>
        <taxon>Campylobacterales</taxon>
        <taxon>Campylobacteraceae</taxon>
        <taxon>Campylobacter</taxon>
    </lineage>
</organism>
<keyword evidence="2" id="KW-1185">Reference proteome</keyword>
<protein>
    <submittedName>
        <fullName evidence="1">Uncharacterized protein</fullName>
    </submittedName>
</protein>
<gene>
    <name evidence="1" type="ORF">ERS672216_01328</name>
</gene>
<dbReference type="EMBL" id="FIZP01000006">
    <property type="protein sequence ID" value="CZE48267.1"/>
    <property type="molecule type" value="Genomic_DNA"/>
</dbReference>
<sequence>MNFNKINRQLKSAWNAFQPRYYGGLNETITSEFIMKNGVKIKQLKIQDDFCQIFGLKFTTLCLNADELGLRGLVKNKKGQIFRNKTNNQIANSLETELLTTLKGDLKPFPTTSIWVFERHFDGTPHLHCSIFYPSCYHLKIQHILCSKYQFKGAVGTKFRAEYLAKTTSKHNGKQFNTSKISGVQNFKTPKFYVNKPPKITQEWGFIADLLNSRLKGFFIKKTKSRIKKFDNSKNPTPVVTVKKTYFLQGKKPIKPPKNRCFSNKIDIQIRTKDGARIHIKRKLKNQLNTQNLIKKLKIKSKKFTKKGAKLLCILEIKNALKMALTEQLCVANTAGRDIKQVDIPSNADIMALAWQLAMEKEPPTDPSVGLFERSEK</sequence>
<proteinExistence type="predicted"/>
<evidence type="ECO:0000313" key="1">
    <source>
        <dbReference type="EMBL" id="CZE48267.1"/>
    </source>
</evidence>
<dbReference type="AlphaFoldDB" id="A0A128EI35"/>
<dbReference type="Proteomes" id="UP000069632">
    <property type="component" value="Unassembled WGS sequence"/>
</dbReference>